<reference evidence="1" key="1">
    <citation type="journal article" date="2021" name="Environ. Microbiol.">
        <title>Gene family expansions and transcriptome signatures uncover fungal adaptations to wood decay.</title>
        <authorList>
            <person name="Hage H."/>
            <person name="Miyauchi S."/>
            <person name="Viragh M."/>
            <person name="Drula E."/>
            <person name="Min B."/>
            <person name="Chaduli D."/>
            <person name="Navarro D."/>
            <person name="Favel A."/>
            <person name="Norest M."/>
            <person name="Lesage-Meessen L."/>
            <person name="Balint B."/>
            <person name="Merenyi Z."/>
            <person name="de Eugenio L."/>
            <person name="Morin E."/>
            <person name="Martinez A.T."/>
            <person name="Baldrian P."/>
            <person name="Stursova M."/>
            <person name="Martinez M.J."/>
            <person name="Novotny C."/>
            <person name="Magnuson J.K."/>
            <person name="Spatafora J.W."/>
            <person name="Maurice S."/>
            <person name="Pangilinan J."/>
            <person name="Andreopoulos W."/>
            <person name="LaButti K."/>
            <person name="Hundley H."/>
            <person name="Na H."/>
            <person name="Kuo A."/>
            <person name="Barry K."/>
            <person name="Lipzen A."/>
            <person name="Henrissat B."/>
            <person name="Riley R."/>
            <person name="Ahrendt S."/>
            <person name="Nagy L.G."/>
            <person name="Grigoriev I.V."/>
            <person name="Martin F."/>
            <person name="Rosso M.N."/>
        </authorList>
    </citation>
    <scope>NUCLEOTIDE SEQUENCE</scope>
    <source>
        <strain evidence="1">CBS 384.51</strain>
    </source>
</reference>
<organism evidence="1 2">
    <name type="scientific">Irpex rosettiformis</name>
    <dbReference type="NCBI Taxonomy" id="378272"/>
    <lineage>
        <taxon>Eukaryota</taxon>
        <taxon>Fungi</taxon>
        <taxon>Dikarya</taxon>
        <taxon>Basidiomycota</taxon>
        <taxon>Agaricomycotina</taxon>
        <taxon>Agaricomycetes</taxon>
        <taxon>Polyporales</taxon>
        <taxon>Irpicaceae</taxon>
        <taxon>Irpex</taxon>
    </lineage>
</organism>
<dbReference type="Proteomes" id="UP001055072">
    <property type="component" value="Unassembled WGS sequence"/>
</dbReference>
<comment type="caution">
    <text evidence="1">The sequence shown here is derived from an EMBL/GenBank/DDBJ whole genome shotgun (WGS) entry which is preliminary data.</text>
</comment>
<proteinExistence type="predicted"/>
<accession>A0ACB8TUN4</accession>
<evidence type="ECO:0000313" key="2">
    <source>
        <dbReference type="Proteomes" id="UP001055072"/>
    </source>
</evidence>
<sequence length="413" mass="45799">MTRRGRISLLVFFAILLLCCSLVFFASFGGVLPSVSHEFLNDFLGASQLKLPNHFSHDTATSSLSDTTLLNTSTSALGRAHPIFSDIYVISLPYRVDRRVGMDRVRQVVGLNWTYFDAVTADSAPVAAIVEQAMKNRTERSENPWYPSEFSWPASLLLPEALNPYEGSTPSAVSVFPSVSHTISSREIWRDSVGSEDLELPPLTCATGNKTSGPPYHRALPSYLLLTPPKIACWYSHALLLQRILENSIDAAERNKTAGGDAFLILEDDIDVERDFNAQVQEIWSLLPSDWDMVFLGHCWSNETYWPALNATLSSGRDSNLTLHPSCAPKCTHAYAISRRGAARLLAHLLFSPFAYSRALDQAYSWLIQIGRLRSYSVVPSIVIQRKVSSSDVDPGGRGVGSEWRERLVNGVF</sequence>
<keyword evidence="2" id="KW-1185">Reference proteome</keyword>
<gene>
    <name evidence="1" type="ORF">BDY19DRAFT_996593</name>
</gene>
<name>A0ACB8TUN4_9APHY</name>
<protein>
    <submittedName>
        <fullName evidence="1">Uncharacterized protein</fullName>
    </submittedName>
</protein>
<evidence type="ECO:0000313" key="1">
    <source>
        <dbReference type="EMBL" id="KAI0085695.1"/>
    </source>
</evidence>
<dbReference type="EMBL" id="MU274929">
    <property type="protein sequence ID" value="KAI0085695.1"/>
    <property type="molecule type" value="Genomic_DNA"/>
</dbReference>